<protein>
    <submittedName>
        <fullName evidence="1">Uncharacterized protein</fullName>
    </submittedName>
</protein>
<dbReference type="EMBL" id="BARW01000675">
    <property type="protein sequence ID" value="GAI67672.1"/>
    <property type="molecule type" value="Genomic_DNA"/>
</dbReference>
<evidence type="ECO:0000313" key="1">
    <source>
        <dbReference type="EMBL" id="GAI67672.1"/>
    </source>
</evidence>
<reference evidence="1" key="1">
    <citation type="journal article" date="2014" name="Front. Microbiol.">
        <title>High frequency of phylogenetically diverse reductive dehalogenase-homologous genes in deep subseafloor sedimentary metagenomes.</title>
        <authorList>
            <person name="Kawai M."/>
            <person name="Futagami T."/>
            <person name="Toyoda A."/>
            <person name="Takaki Y."/>
            <person name="Nishi S."/>
            <person name="Hori S."/>
            <person name="Arai W."/>
            <person name="Tsubouchi T."/>
            <person name="Morono Y."/>
            <person name="Uchiyama I."/>
            <person name="Ito T."/>
            <person name="Fujiyama A."/>
            <person name="Inagaki F."/>
            <person name="Takami H."/>
        </authorList>
    </citation>
    <scope>NUCLEOTIDE SEQUENCE</scope>
    <source>
        <strain evidence="1">Expedition CK06-06</strain>
    </source>
</reference>
<comment type="caution">
    <text evidence="1">The sequence shown here is derived from an EMBL/GenBank/DDBJ whole genome shotgun (WGS) entry which is preliminary data.</text>
</comment>
<gene>
    <name evidence="1" type="ORF">S12H4_02658</name>
</gene>
<dbReference type="AlphaFoldDB" id="X1QGQ4"/>
<accession>X1QGQ4</accession>
<proteinExistence type="predicted"/>
<name>X1QGQ4_9ZZZZ</name>
<sequence>MVYQVKQGEVTNEQWEEMKKITQDYVCTQCGGELTIHTNAEKGTLEAGCLNREHHGYVERATYTQALRRGEEIHPAIRDRIERKMMPREELGRAMNSGRR</sequence>
<organism evidence="1">
    <name type="scientific">marine sediment metagenome</name>
    <dbReference type="NCBI Taxonomy" id="412755"/>
    <lineage>
        <taxon>unclassified sequences</taxon>
        <taxon>metagenomes</taxon>
        <taxon>ecological metagenomes</taxon>
    </lineage>
</organism>